<dbReference type="OrthoDB" id="308958at2"/>
<evidence type="ECO:0000256" key="3">
    <source>
        <dbReference type="ARBA" id="ARBA00022475"/>
    </source>
</evidence>
<feature type="transmembrane region" description="Helical" evidence="7">
    <location>
        <begin position="67"/>
        <end position="85"/>
    </location>
</feature>
<evidence type="ECO:0000256" key="1">
    <source>
        <dbReference type="ARBA" id="ARBA00004651"/>
    </source>
</evidence>
<proteinExistence type="inferred from homology"/>
<keyword evidence="10" id="KW-1185">Reference proteome</keyword>
<evidence type="ECO:0000313" key="10">
    <source>
        <dbReference type="Proteomes" id="UP000315343"/>
    </source>
</evidence>
<feature type="domain" description="ABC transmembrane type-1" evidence="8">
    <location>
        <begin position="59"/>
        <end position="239"/>
    </location>
</feature>
<dbReference type="EMBL" id="VLKH01000003">
    <property type="protein sequence ID" value="TWH81426.1"/>
    <property type="molecule type" value="Genomic_DNA"/>
</dbReference>
<feature type="transmembrane region" description="Helical" evidence="7">
    <location>
        <begin position="221"/>
        <end position="243"/>
    </location>
</feature>
<protein>
    <submittedName>
        <fullName evidence="9">NitT/TauT family transport system permease protein</fullName>
    </submittedName>
</protein>
<evidence type="ECO:0000256" key="4">
    <source>
        <dbReference type="ARBA" id="ARBA00022692"/>
    </source>
</evidence>
<keyword evidence="4 7" id="KW-0812">Transmembrane</keyword>
<reference evidence="9 10" key="1">
    <citation type="submission" date="2019-07" db="EMBL/GenBank/DDBJ databases">
        <title>Genomic Encyclopedia of Type Strains, Phase I: the one thousand microbial genomes (KMG-I) project.</title>
        <authorList>
            <person name="Kyrpides N."/>
        </authorList>
    </citation>
    <scope>NUCLEOTIDE SEQUENCE [LARGE SCALE GENOMIC DNA]</scope>
    <source>
        <strain evidence="9 10">DSM 13558</strain>
    </source>
</reference>
<dbReference type="CDD" id="cd06261">
    <property type="entry name" value="TM_PBP2"/>
    <property type="match status" value="1"/>
</dbReference>
<keyword evidence="5 7" id="KW-1133">Transmembrane helix</keyword>
<dbReference type="PANTHER" id="PTHR30151:SF0">
    <property type="entry name" value="ABC TRANSPORTER PERMEASE PROTEIN MJ0413-RELATED"/>
    <property type="match status" value="1"/>
</dbReference>
<feature type="transmembrane region" description="Helical" evidence="7">
    <location>
        <begin position="97"/>
        <end position="117"/>
    </location>
</feature>
<evidence type="ECO:0000256" key="6">
    <source>
        <dbReference type="ARBA" id="ARBA00023136"/>
    </source>
</evidence>
<dbReference type="SUPFAM" id="SSF161098">
    <property type="entry name" value="MetI-like"/>
    <property type="match status" value="1"/>
</dbReference>
<name>A0A562JDU5_9FIRM</name>
<evidence type="ECO:0000259" key="8">
    <source>
        <dbReference type="PROSITE" id="PS50928"/>
    </source>
</evidence>
<keyword evidence="3" id="KW-1003">Cell membrane</keyword>
<evidence type="ECO:0000256" key="5">
    <source>
        <dbReference type="ARBA" id="ARBA00022989"/>
    </source>
</evidence>
<evidence type="ECO:0000313" key="9">
    <source>
        <dbReference type="EMBL" id="TWH81426.1"/>
    </source>
</evidence>
<dbReference type="GO" id="GO:0005886">
    <property type="term" value="C:plasma membrane"/>
    <property type="evidence" value="ECO:0007669"/>
    <property type="project" value="UniProtKB-SubCell"/>
</dbReference>
<dbReference type="Pfam" id="PF00528">
    <property type="entry name" value="BPD_transp_1"/>
    <property type="match status" value="1"/>
</dbReference>
<dbReference type="InterPro" id="IPR000515">
    <property type="entry name" value="MetI-like"/>
</dbReference>
<dbReference type="AlphaFoldDB" id="A0A562JDU5"/>
<comment type="similarity">
    <text evidence="7">Belongs to the binding-protein-dependent transport system permease family.</text>
</comment>
<feature type="transmembrane region" description="Helical" evidence="7">
    <location>
        <begin position="123"/>
        <end position="143"/>
    </location>
</feature>
<evidence type="ECO:0000256" key="2">
    <source>
        <dbReference type="ARBA" id="ARBA00022448"/>
    </source>
</evidence>
<dbReference type="Gene3D" id="1.10.3720.10">
    <property type="entry name" value="MetI-like"/>
    <property type="match status" value="1"/>
</dbReference>
<dbReference type="PROSITE" id="PS50928">
    <property type="entry name" value="ABC_TM1"/>
    <property type="match status" value="1"/>
</dbReference>
<keyword evidence="2 7" id="KW-0813">Transport</keyword>
<gene>
    <name evidence="9" type="ORF">LY60_01170</name>
</gene>
<dbReference type="RefSeq" id="WP_145081178.1">
    <property type="nucleotide sequence ID" value="NZ_VLKH01000003.1"/>
</dbReference>
<feature type="transmembrane region" description="Helical" evidence="7">
    <location>
        <begin position="168"/>
        <end position="189"/>
    </location>
</feature>
<comment type="caution">
    <text evidence="9">The sequence shown here is derived from an EMBL/GenBank/DDBJ whole genome shotgun (WGS) entry which is preliminary data.</text>
</comment>
<organism evidence="9 10">
    <name type="scientific">Sedimentibacter saalensis</name>
    <dbReference type="NCBI Taxonomy" id="130788"/>
    <lineage>
        <taxon>Bacteria</taxon>
        <taxon>Bacillati</taxon>
        <taxon>Bacillota</taxon>
        <taxon>Tissierellia</taxon>
        <taxon>Sedimentibacter</taxon>
    </lineage>
</organism>
<feature type="transmembrane region" description="Helical" evidence="7">
    <location>
        <begin position="12"/>
        <end position="30"/>
    </location>
</feature>
<comment type="subcellular location">
    <subcellularLocation>
        <location evidence="1 7">Cell membrane</location>
        <topology evidence="1 7">Multi-pass membrane protein</topology>
    </subcellularLocation>
</comment>
<dbReference type="Proteomes" id="UP000315343">
    <property type="component" value="Unassembled WGS sequence"/>
</dbReference>
<accession>A0A562JDU5</accession>
<evidence type="ECO:0000256" key="7">
    <source>
        <dbReference type="RuleBase" id="RU363032"/>
    </source>
</evidence>
<dbReference type="PANTHER" id="PTHR30151">
    <property type="entry name" value="ALKANE SULFONATE ABC TRANSPORTER-RELATED, MEMBRANE SUBUNIT"/>
    <property type="match status" value="1"/>
</dbReference>
<sequence>MKNSILLSKYRNFFIIIFWITVWEILSLIINQEIYLPSPFATFKSLFDLMFDKVTYITILYSTYRTLTGFLISTFFGVMLGFVCGMNKSIYNLLNPLVSIIRTVPVMSIIIIAIMWFKDTNVPVFVAFLMCFPIIWTNTIQGIDSADNKLLQMCKIYNIKKIRVIKSVYFYSALPYIKAGMISALGISWKVTSAAEVLSLPKYSIGRFLYDSKVYLEIPDLFAWTIIIVLLSILFEKLLNIIFKAGRQND</sequence>
<dbReference type="InterPro" id="IPR035906">
    <property type="entry name" value="MetI-like_sf"/>
</dbReference>
<dbReference type="GO" id="GO:0055085">
    <property type="term" value="P:transmembrane transport"/>
    <property type="evidence" value="ECO:0007669"/>
    <property type="project" value="InterPro"/>
</dbReference>
<keyword evidence="6 7" id="KW-0472">Membrane</keyword>